<evidence type="ECO:0000256" key="1">
    <source>
        <dbReference type="ARBA" id="ARBA00003109"/>
    </source>
</evidence>
<keyword evidence="8" id="KW-0100">Branched-chain amino acid biosynthesis</keyword>
<dbReference type="EC" id="2.6.1.42" evidence="6"/>
<dbReference type="Proteomes" id="UP000648722">
    <property type="component" value="Unassembled WGS sequence"/>
</dbReference>
<keyword evidence="13" id="KW-1185">Reference proteome</keyword>
<evidence type="ECO:0000256" key="5">
    <source>
        <dbReference type="ARBA" id="ARBA00009320"/>
    </source>
</evidence>
<evidence type="ECO:0000256" key="11">
    <source>
        <dbReference type="ARBA" id="ARBA00049229"/>
    </source>
</evidence>
<dbReference type="EMBL" id="BMFS01000002">
    <property type="protein sequence ID" value="GGG93418.1"/>
    <property type="molecule type" value="Genomic_DNA"/>
</dbReference>
<keyword evidence="8" id="KW-0028">Amino-acid biosynthesis</keyword>
<dbReference type="RefSeq" id="WP_188451080.1">
    <property type="nucleotide sequence ID" value="NZ_BMFS01000002.1"/>
</dbReference>
<dbReference type="InterPro" id="IPR043131">
    <property type="entry name" value="BCAT-like_N"/>
</dbReference>
<evidence type="ECO:0000256" key="9">
    <source>
        <dbReference type="ARBA" id="ARBA00048212"/>
    </source>
</evidence>
<dbReference type="Gene3D" id="3.30.470.10">
    <property type="match status" value="1"/>
</dbReference>
<name>A0ABQ1XHC1_9PROT</name>
<evidence type="ECO:0000256" key="2">
    <source>
        <dbReference type="ARBA" id="ARBA00004824"/>
    </source>
</evidence>
<protein>
    <recommendedName>
        <fullName evidence="7">Probable branched-chain-amino-acid aminotransferase</fullName>
        <ecNumber evidence="6">2.6.1.42</ecNumber>
    </recommendedName>
</protein>
<dbReference type="InterPro" id="IPR050571">
    <property type="entry name" value="Class-IV_PLP-Dep_Aminotrnsfr"/>
</dbReference>
<comment type="pathway">
    <text evidence="4">Amino-acid biosynthesis; L-leucine biosynthesis; L-leucine from 3-methyl-2-oxobutanoate: step 4/4.</text>
</comment>
<dbReference type="InterPro" id="IPR036038">
    <property type="entry name" value="Aminotransferase-like"/>
</dbReference>
<evidence type="ECO:0000256" key="7">
    <source>
        <dbReference type="ARBA" id="ARBA00014472"/>
    </source>
</evidence>
<comment type="similarity">
    <text evidence="5">Belongs to the class-IV pyridoxal-phosphate-dependent aminotransferase family.</text>
</comment>
<dbReference type="SUPFAM" id="SSF56752">
    <property type="entry name" value="D-aminoacid aminotransferase-like PLP-dependent enzymes"/>
    <property type="match status" value="1"/>
</dbReference>
<comment type="catalytic activity">
    <reaction evidence="11">
        <text>L-leucine + 2-oxoglutarate = 4-methyl-2-oxopentanoate + L-glutamate</text>
        <dbReference type="Rhea" id="RHEA:18321"/>
        <dbReference type="ChEBI" id="CHEBI:16810"/>
        <dbReference type="ChEBI" id="CHEBI:17865"/>
        <dbReference type="ChEBI" id="CHEBI:29985"/>
        <dbReference type="ChEBI" id="CHEBI:57427"/>
        <dbReference type="EC" id="2.6.1.42"/>
    </reaction>
</comment>
<dbReference type="NCBIfam" id="NF005209">
    <property type="entry name" value="PRK06680.1"/>
    <property type="match status" value="1"/>
</dbReference>
<dbReference type="Pfam" id="PF01063">
    <property type="entry name" value="Aminotran_4"/>
    <property type="match status" value="1"/>
</dbReference>
<evidence type="ECO:0000256" key="8">
    <source>
        <dbReference type="ARBA" id="ARBA00023304"/>
    </source>
</evidence>
<comment type="catalytic activity">
    <reaction evidence="10">
        <text>L-isoleucine + 2-oxoglutarate = (S)-3-methyl-2-oxopentanoate + L-glutamate</text>
        <dbReference type="Rhea" id="RHEA:24801"/>
        <dbReference type="ChEBI" id="CHEBI:16810"/>
        <dbReference type="ChEBI" id="CHEBI:29985"/>
        <dbReference type="ChEBI" id="CHEBI:35146"/>
        <dbReference type="ChEBI" id="CHEBI:58045"/>
        <dbReference type="EC" id="2.6.1.42"/>
    </reaction>
</comment>
<evidence type="ECO:0000256" key="6">
    <source>
        <dbReference type="ARBA" id="ARBA00013053"/>
    </source>
</evidence>
<dbReference type="PANTHER" id="PTHR42743:SF11">
    <property type="entry name" value="AMINODEOXYCHORISMATE LYASE"/>
    <property type="match status" value="1"/>
</dbReference>
<reference evidence="13" key="1">
    <citation type="journal article" date="2019" name="Int. J. Syst. Evol. Microbiol.">
        <title>The Global Catalogue of Microorganisms (GCM) 10K type strain sequencing project: providing services to taxonomists for standard genome sequencing and annotation.</title>
        <authorList>
            <consortium name="The Broad Institute Genomics Platform"/>
            <consortium name="The Broad Institute Genome Sequencing Center for Infectious Disease"/>
            <person name="Wu L."/>
            <person name="Ma J."/>
        </authorList>
    </citation>
    <scope>NUCLEOTIDE SEQUENCE [LARGE SCALE GENOMIC DNA]</scope>
    <source>
        <strain evidence="13">CGMCC 1.12766</strain>
    </source>
</reference>
<comment type="pathway">
    <text evidence="2">Amino-acid biosynthesis; L-isoleucine biosynthesis; L-isoleucine from 2-oxobutanoate: step 4/4.</text>
</comment>
<comment type="pathway">
    <text evidence="3">Amino-acid biosynthesis; L-valine biosynthesis; L-valine from pyruvate: step 4/4.</text>
</comment>
<dbReference type="InterPro" id="IPR001544">
    <property type="entry name" value="Aminotrans_IV"/>
</dbReference>
<proteinExistence type="inferred from homology"/>
<gene>
    <name evidence="12" type="ORF">GCM10007420_06100</name>
</gene>
<organism evidence="12 13">
    <name type="scientific">Glycocaulis albus</name>
    <dbReference type="NCBI Taxonomy" id="1382801"/>
    <lineage>
        <taxon>Bacteria</taxon>
        <taxon>Pseudomonadati</taxon>
        <taxon>Pseudomonadota</taxon>
        <taxon>Alphaproteobacteria</taxon>
        <taxon>Maricaulales</taxon>
        <taxon>Maricaulaceae</taxon>
        <taxon>Glycocaulis</taxon>
    </lineage>
</organism>
<sequence length="284" mass="30798">MARIAYVNGQYLPIDAPAIQIEDRGFQFADGVYEVWLVRDGVFLDHPGHLARLKRSLGELRIELPMSDAALDVALRETLRRNRLGDALVYLQVTRGVARRDHAFPAKPVRPSIVITVRPAPRAPVAARAETGIAVITQDDIRWKRCDIKSISLLPNVLAKQAAREAGAFEAWLVNTAGEVTEGSSSNAWIVTGEGALVTRPAGNDILNGITRQRIIRIARAQGLRFEERAFTVEEALGAREAFISSATSMVMPVVSIDGRPVANGAPGSLAGALRESYEAGEEA</sequence>
<comment type="catalytic activity">
    <reaction evidence="9">
        <text>L-valine + 2-oxoglutarate = 3-methyl-2-oxobutanoate + L-glutamate</text>
        <dbReference type="Rhea" id="RHEA:24813"/>
        <dbReference type="ChEBI" id="CHEBI:11851"/>
        <dbReference type="ChEBI" id="CHEBI:16810"/>
        <dbReference type="ChEBI" id="CHEBI:29985"/>
        <dbReference type="ChEBI" id="CHEBI:57762"/>
        <dbReference type="EC" id="2.6.1.42"/>
    </reaction>
</comment>
<evidence type="ECO:0000313" key="12">
    <source>
        <dbReference type="EMBL" id="GGG93418.1"/>
    </source>
</evidence>
<evidence type="ECO:0000256" key="3">
    <source>
        <dbReference type="ARBA" id="ARBA00004931"/>
    </source>
</evidence>
<dbReference type="PANTHER" id="PTHR42743">
    <property type="entry name" value="AMINO-ACID AMINOTRANSFERASE"/>
    <property type="match status" value="1"/>
</dbReference>
<dbReference type="Gene3D" id="3.20.10.10">
    <property type="entry name" value="D-amino Acid Aminotransferase, subunit A, domain 2"/>
    <property type="match status" value="1"/>
</dbReference>
<evidence type="ECO:0000256" key="4">
    <source>
        <dbReference type="ARBA" id="ARBA00005072"/>
    </source>
</evidence>
<comment type="function">
    <text evidence="1">Acts on leucine, isoleucine and valine.</text>
</comment>
<comment type="caution">
    <text evidence="12">The sequence shown here is derived from an EMBL/GenBank/DDBJ whole genome shotgun (WGS) entry which is preliminary data.</text>
</comment>
<dbReference type="CDD" id="cd01558">
    <property type="entry name" value="D-AAT_like"/>
    <property type="match status" value="1"/>
</dbReference>
<accession>A0ABQ1XHC1</accession>
<evidence type="ECO:0000313" key="13">
    <source>
        <dbReference type="Proteomes" id="UP000648722"/>
    </source>
</evidence>
<dbReference type="InterPro" id="IPR043132">
    <property type="entry name" value="BCAT-like_C"/>
</dbReference>
<evidence type="ECO:0000256" key="10">
    <source>
        <dbReference type="ARBA" id="ARBA00048798"/>
    </source>
</evidence>